<dbReference type="OMA" id="CARRNEY"/>
<dbReference type="InParanoid" id="K1XM29"/>
<feature type="compositionally biased region" description="Polar residues" evidence="1">
    <location>
        <begin position="21"/>
        <end position="41"/>
    </location>
</feature>
<gene>
    <name evidence="3" type="ORF">MBM_00691</name>
</gene>
<dbReference type="Proteomes" id="UP000006753">
    <property type="component" value="Unassembled WGS sequence"/>
</dbReference>
<sequence length="492" mass="54995">MRVKTDAGSVTVDSAVEVKTSQIKESQIQTSDVQGSSSNPIPATGQKTKRERVRHVCHHELDCQFCAINASRVCRNTSKSSALAKDPLEDSVSSLIDSNKNPKISVMGARYQDRLAHRWRNIDPKLARKALLWTMCTLAAQAAIILWSIYRIHWYTRPLENQKFTGHSRDTERILAYVFADCVAPVLAAYWAFYGLEPLYLILVRFFDLNRKLCVRVSIVTLFALVATTIGMVPILLVNLGPSQAWYDQMRDTCRGFETRVEFDDSNNIPAELISLYRPGHRDQEVRYFEITTVTAPGIASTESFQSFYRVSRRTSSLTGGFVVDLDLKNNEWRLLNLTADTPISAIQASVVQVPLLIRNGTWSNSSLSSPHATFPELNIEVLNVHLFDKDCHFQPFVTVFQTEGMADAEVRSQRQEKWTPGGAKNVVLRTADFGHNMHGLEACIKSDLLNLADGGEAETAADVMVPLSLLAVLRSKMKDDGRYGGKCSLTS</sequence>
<protein>
    <submittedName>
        <fullName evidence="3">Uncharacterized protein</fullName>
    </submittedName>
</protein>
<keyword evidence="4" id="KW-1185">Reference proteome</keyword>
<dbReference type="EMBL" id="JH921428">
    <property type="protein sequence ID" value="EKD21578.1"/>
    <property type="molecule type" value="Genomic_DNA"/>
</dbReference>
<dbReference type="OrthoDB" id="6512771at2759"/>
<dbReference type="AlphaFoldDB" id="K1XM29"/>
<proteinExistence type="predicted"/>
<dbReference type="GeneID" id="18756626"/>
<evidence type="ECO:0000313" key="3">
    <source>
        <dbReference type="EMBL" id="EKD21578.1"/>
    </source>
</evidence>
<name>K1XM29_MARBU</name>
<dbReference type="RefSeq" id="XP_007288580.1">
    <property type="nucleotide sequence ID" value="XM_007288518.1"/>
</dbReference>
<keyword evidence="2" id="KW-1133">Transmembrane helix</keyword>
<feature type="transmembrane region" description="Helical" evidence="2">
    <location>
        <begin position="130"/>
        <end position="154"/>
    </location>
</feature>
<evidence type="ECO:0000313" key="4">
    <source>
        <dbReference type="Proteomes" id="UP000006753"/>
    </source>
</evidence>
<keyword evidence="2" id="KW-0812">Transmembrane</keyword>
<reference evidence="3 4" key="1">
    <citation type="journal article" date="2012" name="BMC Genomics">
        <title>Sequencing the genome of Marssonina brunnea reveals fungus-poplar co-evolution.</title>
        <authorList>
            <person name="Zhu S."/>
            <person name="Cao Y.-Z."/>
            <person name="Jiang C."/>
            <person name="Tan B.-Y."/>
            <person name="Wang Z."/>
            <person name="Feng S."/>
            <person name="Zhang L."/>
            <person name="Su X.-H."/>
            <person name="Brejova B."/>
            <person name="Vinar T."/>
            <person name="Xu M."/>
            <person name="Wang M.-X."/>
            <person name="Zhang S.-G."/>
            <person name="Huang M.-R."/>
            <person name="Wu R."/>
            <person name="Zhou Y."/>
        </authorList>
    </citation>
    <scope>NUCLEOTIDE SEQUENCE [LARGE SCALE GENOMIC DNA]</scope>
    <source>
        <strain evidence="3 4">MB_m1</strain>
    </source>
</reference>
<dbReference type="KEGG" id="mbe:MBM_00691"/>
<feature type="transmembrane region" description="Helical" evidence="2">
    <location>
        <begin position="213"/>
        <end position="237"/>
    </location>
</feature>
<accession>K1XM29</accession>
<evidence type="ECO:0000256" key="1">
    <source>
        <dbReference type="SAM" id="MobiDB-lite"/>
    </source>
</evidence>
<organism evidence="3 4">
    <name type="scientific">Marssonina brunnea f. sp. multigermtubi (strain MB_m1)</name>
    <name type="common">Marssonina leaf spot fungus</name>
    <dbReference type="NCBI Taxonomy" id="1072389"/>
    <lineage>
        <taxon>Eukaryota</taxon>
        <taxon>Fungi</taxon>
        <taxon>Dikarya</taxon>
        <taxon>Ascomycota</taxon>
        <taxon>Pezizomycotina</taxon>
        <taxon>Leotiomycetes</taxon>
        <taxon>Helotiales</taxon>
        <taxon>Drepanopezizaceae</taxon>
        <taxon>Drepanopeziza</taxon>
    </lineage>
</organism>
<evidence type="ECO:0000256" key="2">
    <source>
        <dbReference type="SAM" id="Phobius"/>
    </source>
</evidence>
<dbReference type="HOGENOM" id="CLU_554409_0_0_1"/>
<feature type="region of interest" description="Disordered" evidence="1">
    <location>
        <begin position="21"/>
        <end position="47"/>
    </location>
</feature>
<keyword evidence="2" id="KW-0472">Membrane</keyword>
<dbReference type="STRING" id="1072389.K1XM29"/>
<feature type="transmembrane region" description="Helical" evidence="2">
    <location>
        <begin position="174"/>
        <end position="193"/>
    </location>
</feature>